<proteinExistence type="predicted"/>
<organism evidence="1 2">
    <name type="scientific">Hypoxylon rubiginosum</name>
    <dbReference type="NCBI Taxonomy" id="110542"/>
    <lineage>
        <taxon>Eukaryota</taxon>
        <taxon>Fungi</taxon>
        <taxon>Dikarya</taxon>
        <taxon>Ascomycota</taxon>
        <taxon>Pezizomycotina</taxon>
        <taxon>Sordariomycetes</taxon>
        <taxon>Xylariomycetidae</taxon>
        <taxon>Xylariales</taxon>
        <taxon>Hypoxylaceae</taxon>
        <taxon>Hypoxylon</taxon>
    </lineage>
</organism>
<dbReference type="Proteomes" id="UP001497700">
    <property type="component" value="Unassembled WGS sequence"/>
</dbReference>
<evidence type="ECO:0000313" key="2">
    <source>
        <dbReference type="Proteomes" id="UP001497700"/>
    </source>
</evidence>
<comment type="caution">
    <text evidence="1">The sequence shown here is derived from an EMBL/GenBank/DDBJ whole genome shotgun (WGS) entry which is preliminary data.</text>
</comment>
<accession>A0ACB9ZGU1</accession>
<protein>
    <submittedName>
        <fullName evidence="1">Uncharacterized protein</fullName>
    </submittedName>
</protein>
<evidence type="ECO:0000313" key="1">
    <source>
        <dbReference type="EMBL" id="KAI4870813.1"/>
    </source>
</evidence>
<dbReference type="EMBL" id="MU393422">
    <property type="protein sequence ID" value="KAI4870813.1"/>
    <property type="molecule type" value="Genomic_DNA"/>
</dbReference>
<name>A0ACB9ZGU1_9PEZI</name>
<keyword evidence="2" id="KW-1185">Reference proteome</keyword>
<reference evidence="1 2" key="1">
    <citation type="journal article" date="2022" name="New Phytol.">
        <title>Ecological generalism drives hyperdiversity of secondary metabolite gene clusters in xylarialean endophytes.</title>
        <authorList>
            <person name="Franco M.E.E."/>
            <person name="Wisecaver J.H."/>
            <person name="Arnold A.E."/>
            <person name="Ju Y.M."/>
            <person name="Slot J.C."/>
            <person name="Ahrendt S."/>
            <person name="Moore L.P."/>
            <person name="Eastman K.E."/>
            <person name="Scott K."/>
            <person name="Konkel Z."/>
            <person name="Mondo S.J."/>
            <person name="Kuo A."/>
            <person name="Hayes R.D."/>
            <person name="Haridas S."/>
            <person name="Andreopoulos B."/>
            <person name="Riley R."/>
            <person name="LaButti K."/>
            <person name="Pangilinan J."/>
            <person name="Lipzen A."/>
            <person name="Amirebrahimi M."/>
            <person name="Yan J."/>
            <person name="Adam C."/>
            <person name="Keymanesh K."/>
            <person name="Ng V."/>
            <person name="Louie K."/>
            <person name="Northen T."/>
            <person name="Drula E."/>
            <person name="Henrissat B."/>
            <person name="Hsieh H.M."/>
            <person name="Youens-Clark K."/>
            <person name="Lutzoni F."/>
            <person name="Miadlikowska J."/>
            <person name="Eastwood D.C."/>
            <person name="Hamelin R.C."/>
            <person name="Grigoriev I.V."/>
            <person name="U'Ren J.M."/>
        </authorList>
    </citation>
    <scope>NUCLEOTIDE SEQUENCE [LARGE SCALE GENOMIC DNA]</scope>
    <source>
        <strain evidence="1 2">CBS 119005</strain>
    </source>
</reference>
<gene>
    <name evidence="1" type="ORF">F4820DRAFT_442682</name>
</gene>
<sequence length="1208" mass="131511">MLPRWSSVCTLLYVAVCFNLVTAGHLGRYRRQDASPTTTETPTTTRDEDRGTSTTQPDNTDTTISPSGSTSIEVTTSSSSSTLAATVIPSAINGNNPSNDSYSEDPIIAEGELPLEPRLTPGWGVSGAILLITGVVYTLIGIKNTWLHTFFSSAYLTSLCVTVLIVYVMSLPVSDAIQGAYVVGVVCSGLILGGAATVFKELTEGLGCLLGGFCFAMWLLTLHDGGLLPSTVGKVIFITAFTVVGFALYFSRYTRAYSLIVLMSFAGATVTVLGIDCFSRAGLKEFWVYIWNLNDNLFPLAADTYPLTKGIRVEIAVIVVLAILGIISQLRLWRVIQQHREKRAEERAEFERMRDEEEANVGRRVEEDNERERRQWEMSYGDAPPPMSPTATSRDSGVGEMENEKKGRLSQTTVQPVSPSETDNENAIEMADLPTSNSSASPEAAKQVNDLGIAKQEEDGRVTIRVSQDDHPGHDVDSSHIPEPDEKSWMAGGGDNTRHASVMSAHNSQRFSNATGPEIVPLPFVIPGTHGEAIDEEDRSSFATFADEDERSVTLSKRASRASLSHRLSVGSGNLLRSLSQRSKRQTGEFEPPQPSPKWAESGEDLVMHDQRRREDTGSIAATVDGMSTNEDEKIESVEDGTTRWTMEIKAELADRLPKDKMPLAESKQSEAKGQLSGRPYSTADTIATDILSPSFLEEPAGGRSKRSSAGHATAITEETNESGNPNNVPGTKTPSDTSKAGKSMSPSAVSSVSLTKDALPSSLSRVALSYRTNEWAKHLSLAEKPVLETLQINEYSEREETTKQQEAPAPLHVEELQQTPESGIPATSIVRSPSSMSNAHVHRSPSRTSAAGTSNIAQTTPSSMPPTGQLPEASNRSSLASTSPPHTLHTNHSVRMKGRRQSGDVMIQPILEENGDEQLSIKANAVQEDGSAPNMVSASPVELEPQDSYRTSIPGVVSYTSPQTLIGKRDMFLRSKSQSTLLLSPAIPEATQFPPRSASQMELSYNNFSPPSPFASPDADDLPLSQRKELMRQNSMLSTKSAAVNTRPNSSMRVASTPIPNITGIPPVVSDNSHFNSHQPQRRSTVQSHTHREAQLANFRQSVAAELRAGTPVSPAGNNGRETPLASGSTTLLGGMGPRTGSNDIQFQIDQQRSMLLSQREEEAQRKEFQRLEKERNDRAFEELMRRGDFMDAHREAMRKMQRNVKD</sequence>